<name>A0AAU9SIP9_THLAR</name>
<feature type="compositionally biased region" description="Polar residues" evidence="1">
    <location>
        <begin position="111"/>
        <end position="125"/>
    </location>
</feature>
<feature type="region of interest" description="Disordered" evidence="1">
    <location>
        <begin position="104"/>
        <end position="136"/>
    </location>
</feature>
<dbReference type="EMBL" id="OU466861">
    <property type="protein sequence ID" value="CAH2064213.1"/>
    <property type="molecule type" value="Genomic_DNA"/>
</dbReference>
<evidence type="ECO:0000313" key="2">
    <source>
        <dbReference type="EMBL" id="CAH2064213.1"/>
    </source>
</evidence>
<keyword evidence="3" id="KW-1185">Reference proteome</keyword>
<dbReference type="PANTHER" id="PTHR34952">
    <property type="entry name" value="OS05G0113500 PROTEIN"/>
    <property type="match status" value="1"/>
</dbReference>
<feature type="region of interest" description="Disordered" evidence="1">
    <location>
        <begin position="185"/>
        <end position="266"/>
    </location>
</feature>
<dbReference type="PANTHER" id="PTHR34952:SF2">
    <property type="entry name" value="OS05G0113500 PROTEIN"/>
    <property type="match status" value="1"/>
</dbReference>
<protein>
    <submittedName>
        <fullName evidence="2">Uncharacterized protein</fullName>
    </submittedName>
</protein>
<proteinExistence type="predicted"/>
<dbReference type="Proteomes" id="UP000836841">
    <property type="component" value="Chromosome 5"/>
</dbReference>
<reference evidence="2 3" key="1">
    <citation type="submission" date="2022-03" db="EMBL/GenBank/DDBJ databases">
        <authorList>
            <person name="Nunn A."/>
            <person name="Chopra R."/>
            <person name="Nunn A."/>
            <person name="Contreras Garrido A."/>
        </authorList>
    </citation>
    <scope>NUCLEOTIDE SEQUENCE [LARGE SCALE GENOMIC DNA]</scope>
</reference>
<dbReference type="AlphaFoldDB" id="A0AAU9SIP9"/>
<feature type="compositionally biased region" description="Low complexity" evidence="1">
    <location>
        <begin position="221"/>
        <end position="231"/>
    </location>
</feature>
<organism evidence="2 3">
    <name type="scientific">Thlaspi arvense</name>
    <name type="common">Field penny-cress</name>
    <dbReference type="NCBI Taxonomy" id="13288"/>
    <lineage>
        <taxon>Eukaryota</taxon>
        <taxon>Viridiplantae</taxon>
        <taxon>Streptophyta</taxon>
        <taxon>Embryophyta</taxon>
        <taxon>Tracheophyta</taxon>
        <taxon>Spermatophyta</taxon>
        <taxon>Magnoliopsida</taxon>
        <taxon>eudicotyledons</taxon>
        <taxon>Gunneridae</taxon>
        <taxon>Pentapetalae</taxon>
        <taxon>rosids</taxon>
        <taxon>malvids</taxon>
        <taxon>Brassicales</taxon>
        <taxon>Brassicaceae</taxon>
        <taxon>Thlaspideae</taxon>
        <taxon>Thlaspi</taxon>
    </lineage>
</organism>
<accession>A0AAU9SIP9</accession>
<gene>
    <name evidence="2" type="ORF">TAV2_LOCUS15574</name>
</gene>
<evidence type="ECO:0000313" key="3">
    <source>
        <dbReference type="Proteomes" id="UP000836841"/>
    </source>
</evidence>
<sequence length="266" mass="29129">MALRFWGFEEHKIIMRLSSELLLSLVPSLTFYHSGLCSNRLKPLEKSDWRAEVLFKILLLDMSSVCGRLDYKDAESHLESSSASSPNNGAKHVSCIGCEDAQESDGDDSGYINQNANKGSKSISESLPRKSLDDEGEDKNLATALQDMFSESKMGVVNIIPAIKGSREKHGKSLEKLSVSWAEDVYDPPPSIVSHTRSKKQQQPKSKSRDSLKKNGKKGQKGSSNSSSSSRGSKDKKQSSSSSSRSKHSRDKFGWATQVPLVAASS</sequence>
<evidence type="ECO:0000256" key="1">
    <source>
        <dbReference type="SAM" id="MobiDB-lite"/>
    </source>
</evidence>